<dbReference type="PRINTS" id="PR00094">
    <property type="entry name" value="ADENYLTKNASE"/>
</dbReference>
<comment type="caution">
    <text evidence="5">The sequence shown here is derived from an EMBL/GenBank/DDBJ whole genome shotgun (WGS) entry which is preliminary data.</text>
</comment>
<dbReference type="GeneID" id="39981493"/>
<dbReference type="EMBL" id="NBCO01000002">
    <property type="protein sequence ID" value="ORC93069.1"/>
    <property type="molecule type" value="Genomic_DNA"/>
</dbReference>
<evidence type="ECO:0000256" key="2">
    <source>
        <dbReference type="ARBA" id="ARBA00022741"/>
    </source>
</evidence>
<reference evidence="5 6" key="1">
    <citation type="submission" date="2017-03" db="EMBL/GenBank/DDBJ databases">
        <title>An alternative strategy for trypanosome survival in the mammalian bloodstream revealed through genome and transcriptome analysis of the ubiquitous bovine parasite Trypanosoma (Megatrypanum) theileri.</title>
        <authorList>
            <person name="Kelly S."/>
            <person name="Ivens A."/>
            <person name="Mott A."/>
            <person name="O'Neill E."/>
            <person name="Emms D."/>
            <person name="Macleod O."/>
            <person name="Voorheis P."/>
            <person name="Matthews J."/>
            <person name="Matthews K."/>
            <person name="Carrington M."/>
        </authorList>
    </citation>
    <scope>NUCLEOTIDE SEQUENCE [LARGE SCALE GENOMIC DNA]</scope>
    <source>
        <strain evidence="5">Edinburgh</strain>
    </source>
</reference>
<gene>
    <name evidence="5" type="ORF">TM35_000023950</name>
</gene>
<evidence type="ECO:0000313" key="6">
    <source>
        <dbReference type="Proteomes" id="UP000192257"/>
    </source>
</evidence>
<comment type="similarity">
    <text evidence="4">Belongs to the adenylate kinase family.</text>
</comment>
<dbReference type="InterPro" id="IPR027417">
    <property type="entry name" value="P-loop_NTPase"/>
</dbReference>
<dbReference type="OrthoDB" id="439792at2759"/>
<dbReference type="GO" id="GO:0005524">
    <property type="term" value="F:ATP binding"/>
    <property type="evidence" value="ECO:0007669"/>
    <property type="project" value="InterPro"/>
</dbReference>
<proteinExistence type="inferred from homology"/>
<dbReference type="InterPro" id="IPR006259">
    <property type="entry name" value="Adenyl_kin_sub"/>
</dbReference>
<dbReference type="NCBIfam" id="TIGR01351">
    <property type="entry name" value="adk"/>
    <property type="match status" value="1"/>
</dbReference>
<dbReference type="SUPFAM" id="SSF52540">
    <property type="entry name" value="P-loop containing nucleoside triphosphate hydrolases"/>
    <property type="match status" value="1"/>
</dbReference>
<organism evidence="5 6">
    <name type="scientific">Trypanosoma theileri</name>
    <dbReference type="NCBI Taxonomy" id="67003"/>
    <lineage>
        <taxon>Eukaryota</taxon>
        <taxon>Discoba</taxon>
        <taxon>Euglenozoa</taxon>
        <taxon>Kinetoplastea</taxon>
        <taxon>Metakinetoplastina</taxon>
        <taxon>Trypanosomatida</taxon>
        <taxon>Trypanosomatidae</taxon>
        <taxon>Trypanosoma</taxon>
    </lineage>
</organism>
<sequence>MPLNLLLFGAPGCGKGSASEALVRDFGLLHISAGNLLRDEVERQTPLGKAVGVIMSEGHLIPDEMIVKIIVRRVLQPDAKAQGVLLDGFPRTLAQAKSLAASGFKIDALIFINVDAKNLEERCLLRRLDPVTGRVYNLRSDPPPKEIMDRLLIRSDDTKEKHQRRMQIYREQKTSLMKYYKGKIVEVDGNPPFPVVYAVLRSKVDALCDKSKKSKL</sequence>
<dbReference type="GO" id="GO:0004017">
    <property type="term" value="F:AMP kinase activity"/>
    <property type="evidence" value="ECO:0007669"/>
    <property type="project" value="InterPro"/>
</dbReference>
<dbReference type="PROSITE" id="PS00113">
    <property type="entry name" value="ADENYLATE_KINASE"/>
    <property type="match status" value="1"/>
</dbReference>
<evidence type="ECO:0000313" key="5">
    <source>
        <dbReference type="EMBL" id="ORC93069.1"/>
    </source>
</evidence>
<dbReference type="Gene3D" id="3.40.50.300">
    <property type="entry name" value="P-loop containing nucleotide triphosphate hydrolases"/>
    <property type="match status" value="1"/>
</dbReference>
<dbReference type="AlphaFoldDB" id="A0A1X0P905"/>
<dbReference type="InterPro" id="IPR033690">
    <property type="entry name" value="Adenylat_kinase_CS"/>
</dbReference>
<dbReference type="Proteomes" id="UP000192257">
    <property type="component" value="Unassembled WGS sequence"/>
</dbReference>
<dbReference type="CDD" id="cd01428">
    <property type="entry name" value="ADK"/>
    <property type="match status" value="1"/>
</dbReference>
<name>A0A1X0P905_9TRYP</name>
<dbReference type="Pfam" id="PF00406">
    <property type="entry name" value="ADK"/>
    <property type="match status" value="1"/>
</dbReference>
<keyword evidence="2" id="KW-0547">Nucleotide-binding</keyword>
<dbReference type="STRING" id="67003.A0A1X0P905"/>
<keyword evidence="3 4" id="KW-0418">Kinase</keyword>
<dbReference type="InterPro" id="IPR000850">
    <property type="entry name" value="Adenylat/UMP-CMP_kin"/>
</dbReference>
<evidence type="ECO:0000256" key="4">
    <source>
        <dbReference type="RuleBase" id="RU003330"/>
    </source>
</evidence>
<dbReference type="HAMAP" id="MF_00235">
    <property type="entry name" value="Adenylate_kinase_Adk"/>
    <property type="match status" value="1"/>
</dbReference>
<evidence type="ECO:0000256" key="1">
    <source>
        <dbReference type="ARBA" id="ARBA00022679"/>
    </source>
</evidence>
<dbReference type="VEuPathDB" id="TriTrypDB:TM35_000023950"/>
<accession>A0A1X0P905</accession>
<keyword evidence="1 4" id="KW-0808">Transferase</keyword>
<dbReference type="RefSeq" id="XP_028887135.1">
    <property type="nucleotide sequence ID" value="XM_029021713.1"/>
</dbReference>
<evidence type="ECO:0000256" key="3">
    <source>
        <dbReference type="ARBA" id="ARBA00022777"/>
    </source>
</evidence>
<protein>
    <submittedName>
        <fullName evidence="5">Adenylate kinase</fullName>
    </submittedName>
</protein>
<dbReference type="PANTHER" id="PTHR23359">
    <property type="entry name" value="NUCLEOTIDE KINASE"/>
    <property type="match status" value="1"/>
</dbReference>
<keyword evidence="6" id="KW-1185">Reference proteome</keyword>